<evidence type="ECO:0000256" key="2">
    <source>
        <dbReference type="ARBA" id="ARBA00005975"/>
    </source>
</evidence>
<keyword evidence="5" id="KW-0472">Membrane</keyword>
<evidence type="ECO:0000256" key="1">
    <source>
        <dbReference type="ARBA" id="ARBA00004170"/>
    </source>
</evidence>
<organism evidence="8 9">
    <name type="scientific">Phascolomyces articulosus</name>
    <dbReference type="NCBI Taxonomy" id="60185"/>
    <lineage>
        <taxon>Eukaryota</taxon>
        <taxon>Fungi</taxon>
        <taxon>Fungi incertae sedis</taxon>
        <taxon>Mucoromycota</taxon>
        <taxon>Mucoromycotina</taxon>
        <taxon>Mucoromycetes</taxon>
        <taxon>Mucorales</taxon>
        <taxon>Lichtheimiaceae</taxon>
        <taxon>Phascolomyces</taxon>
    </lineage>
</organism>
<sequence length="172" mass="18476">MTYYVYTRASAPSLDDVNDTHRQYPPPAEQPPPPYTSIAPSPSPPPPGLGQPGLLAPQVQPQQPQQPPVSSYGAVMPPFQHNNYNAISSLRTEPGIVQCPECGHQVETVTDYKTGSAVVFSAVLLFVFGCHGTCLIPFCCPFCKDVSHKCPACDTTIATFSRLSQNVVLGDS</sequence>
<evidence type="ECO:0000256" key="6">
    <source>
        <dbReference type="SAM" id="MobiDB-lite"/>
    </source>
</evidence>
<dbReference type="PANTHER" id="PTHR23292:SF6">
    <property type="entry name" value="FI16602P1-RELATED"/>
    <property type="match status" value="1"/>
</dbReference>
<feature type="compositionally biased region" description="Low complexity" evidence="6">
    <location>
        <begin position="52"/>
        <end position="63"/>
    </location>
</feature>
<comment type="caution">
    <text evidence="8">The sequence shown here is derived from an EMBL/GenBank/DDBJ whole genome shotgun (WGS) entry which is preliminary data.</text>
</comment>
<keyword evidence="4" id="KW-0862">Zinc</keyword>
<dbReference type="SMART" id="SM00714">
    <property type="entry name" value="LITAF"/>
    <property type="match status" value="1"/>
</dbReference>
<reference evidence="8" key="2">
    <citation type="submission" date="2023-02" db="EMBL/GenBank/DDBJ databases">
        <authorList>
            <consortium name="DOE Joint Genome Institute"/>
            <person name="Mondo S.J."/>
            <person name="Chang Y."/>
            <person name="Wang Y."/>
            <person name="Ahrendt S."/>
            <person name="Andreopoulos W."/>
            <person name="Barry K."/>
            <person name="Beard J."/>
            <person name="Benny G.L."/>
            <person name="Blankenship S."/>
            <person name="Bonito G."/>
            <person name="Cuomo C."/>
            <person name="Desiro A."/>
            <person name="Gervers K.A."/>
            <person name="Hundley H."/>
            <person name="Kuo A."/>
            <person name="LaButti K."/>
            <person name="Lang B.F."/>
            <person name="Lipzen A."/>
            <person name="O'Donnell K."/>
            <person name="Pangilinan J."/>
            <person name="Reynolds N."/>
            <person name="Sandor L."/>
            <person name="Smith M.W."/>
            <person name="Tsang A."/>
            <person name="Grigoriev I.V."/>
            <person name="Stajich J.E."/>
            <person name="Spatafora J.W."/>
        </authorList>
    </citation>
    <scope>NUCLEOTIDE SEQUENCE</scope>
    <source>
        <strain evidence="8">RSA 2281</strain>
    </source>
</reference>
<name>A0AAD5PK63_9FUNG</name>
<dbReference type="GO" id="GO:0016020">
    <property type="term" value="C:membrane"/>
    <property type="evidence" value="ECO:0007669"/>
    <property type="project" value="UniProtKB-SubCell"/>
</dbReference>
<feature type="region of interest" description="Disordered" evidence="6">
    <location>
        <begin position="1"/>
        <end position="74"/>
    </location>
</feature>
<comment type="subcellular location">
    <subcellularLocation>
        <location evidence="1">Membrane</location>
        <topology evidence="1">Peripheral membrane protein</topology>
    </subcellularLocation>
</comment>
<gene>
    <name evidence="8" type="ORF">BDA99DRAFT_531059</name>
</gene>
<protein>
    <submittedName>
        <fullName evidence="8">LITAF-like zinc ribbon domain-containing protein</fullName>
    </submittedName>
</protein>
<evidence type="ECO:0000259" key="7">
    <source>
        <dbReference type="PROSITE" id="PS51837"/>
    </source>
</evidence>
<dbReference type="AlphaFoldDB" id="A0AAD5PK63"/>
<dbReference type="Pfam" id="PF10601">
    <property type="entry name" value="zf-LITAF-like"/>
    <property type="match status" value="1"/>
</dbReference>
<evidence type="ECO:0000313" key="9">
    <source>
        <dbReference type="Proteomes" id="UP001209540"/>
    </source>
</evidence>
<keyword evidence="9" id="KW-1185">Reference proteome</keyword>
<dbReference type="InterPro" id="IPR037519">
    <property type="entry name" value="LITAF_fam"/>
</dbReference>
<dbReference type="InterPro" id="IPR006629">
    <property type="entry name" value="LITAF"/>
</dbReference>
<accession>A0AAD5PK63</accession>
<dbReference type="EMBL" id="JAIXMP010000001">
    <property type="protein sequence ID" value="KAI9278292.1"/>
    <property type="molecule type" value="Genomic_DNA"/>
</dbReference>
<dbReference type="PROSITE" id="PS51837">
    <property type="entry name" value="LITAF"/>
    <property type="match status" value="1"/>
</dbReference>
<dbReference type="PANTHER" id="PTHR23292">
    <property type="entry name" value="LIPOPOLYSACCHARIDE-INDUCED TUMOR NECROSIS FACTOR-ALPHA FACTOR"/>
    <property type="match status" value="1"/>
</dbReference>
<evidence type="ECO:0000313" key="8">
    <source>
        <dbReference type="EMBL" id="KAI9278292.1"/>
    </source>
</evidence>
<reference evidence="8" key="1">
    <citation type="journal article" date="2022" name="IScience">
        <title>Evolution of zygomycete secretomes and the origins of terrestrial fungal ecologies.</title>
        <authorList>
            <person name="Chang Y."/>
            <person name="Wang Y."/>
            <person name="Mondo S."/>
            <person name="Ahrendt S."/>
            <person name="Andreopoulos W."/>
            <person name="Barry K."/>
            <person name="Beard J."/>
            <person name="Benny G.L."/>
            <person name="Blankenship S."/>
            <person name="Bonito G."/>
            <person name="Cuomo C."/>
            <person name="Desiro A."/>
            <person name="Gervers K.A."/>
            <person name="Hundley H."/>
            <person name="Kuo A."/>
            <person name="LaButti K."/>
            <person name="Lang B.F."/>
            <person name="Lipzen A."/>
            <person name="O'Donnell K."/>
            <person name="Pangilinan J."/>
            <person name="Reynolds N."/>
            <person name="Sandor L."/>
            <person name="Smith M.E."/>
            <person name="Tsang A."/>
            <person name="Grigoriev I.V."/>
            <person name="Stajich J.E."/>
            <person name="Spatafora J.W."/>
        </authorList>
    </citation>
    <scope>NUCLEOTIDE SEQUENCE</scope>
    <source>
        <strain evidence="8">RSA 2281</strain>
    </source>
</reference>
<keyword evidence="3" id="KW-0479">Metal-binding</keyword>
<evidence type="ECO:0000256" key="5">
    <source>
        <dbReference type="ARBA" id="ARBA00023136"/>
    </source>
</evidence>
<evidence type="ECO:0000256" key="3">
    <source>
        <dbReference type="ARBA" id="ARBA00022723"/>
    </source>
</evidence>
<proteinExistence type="inferred from homology"/>
<comment type="similarity">
    <text evidence="2">Belongs to the CDIP1/LITAF family.</text>
</comment>
<feature type="compositionally biased region" description="Pro residues" evidence="6">
    <location>
        <begin position="24"/>
        <end position="49"/>
    </location>
</feature>
<feature type="domain" description="LITAF" evidence="7">
    <location>
        <begin position="79"/>
        <end position="162"/>
    </location>
</feature>
<dbReference type="Proteomes" id="UP001209540">
    <property type="component" value="Unassembled WGS sequence"/>
</dbReference>
<dbReference type="GO" id="GO:0008270">
    <property type="term" value="F:zinc ion binding"/>
    <property type="evidence" value="ECO:0007669"/>
    <property type="project" value="TreeGrafter"/>
</dbReference>
<evidence type="ECO:0000256" key="4">
    <source>
        <dbReference type="ARBA" id="ARBA00022833"/>
    </source>
</evidence>